<accession>A0A2Z6V5W7</accession>
<organism evidence="2 3">
    <name type="scientific">Microcystis aeruginosa Sj</name>
    <dbReference type="NCBI Taxonomy" id="1979544"/>
    <lineage>
        <taxon>Bacteria</taxon>
        <taxon>Bacillati</taxon>
        <taxon>Cyanobacteriota</taxon>
        <taxon>Cyanophyceae</taxon>
        <taxon>Oscillatoriophycideae</taxon>
        <taxon>Chroococcales</taxon>
        <taxon>Microcystaceae</taxon>
        <taxon>Microcystis</taxon>
    </lineage>
</organism>
<dbReference type="Gene3D" id="3.40.50.150">
    <property type="entry name" value="Vaccinia Virus protein VP39"/>
    <property type="match status" value="1"/>
</dbReference>
<gene>
    <name evidence="2" type="ORF">MSj_04110</name>
</gene>
<dbReference type="SUPFAM" id="SSF53335">
    <property type="entry name" value="S-adenosyl-L-methionine-dependent methyltransferases"/>
    <property type="match status" value="1"/>
</dbReference>
<dbReference type="Proteomes" id="UP000248272">
    <property type="component" value="Unassembled WGS sequence"/>
</dbReference>
<reference evidence="2 3" key="1">
    <citation type="journal article" date="2018" name="Front. Microbiol.">
        <title>Adaptation of the Freshwater Bloom-Forming Cyanobacterium Microcystis aeruginosa to Brackish Water Is Driven by Recent Horizontal Transfer of Sucrose Genes.</title>
        <authorList>
            <person name="Tanabe Y."/>
            <person name="Hodoki Y."/>
            <person name="Sano T."/>
            <person name="Tada K."/>
            <person name="Watanabe M.M."/>
        </authorList>
    </citation>
    <scope>NUCLEOTIDE SEQUENCE [LARGE SCALE GENOMIC DNA]</scope>
    <source>
        <strain evidence="2 3">Sj</strain>
    </source>
</reference>
<dbReference type="GO" id="GO:0003677">
    <property type="term" value="F:DNA binding"/>
    <property type="evidence" value="ECO:0007669"/>
    <property type="project" value="InterPro"/>
</dbReference>
<name>A0A2Z6V5W7_MICAE</name>
<comment type="caution">
    <text evidence="2">The sequence shown here is derived from an EMBL/GenBank/DDBJ whole genome shotgun (WGS) entry which is preliminary data.</text>
</comment>
<proteinExistence type="predicted"/>
<dbReference type="Pfam" id="PF02384">
    <property type="entry name" value="N6_Mtase"/>
    <property type="match status" value="1"/>
</dbReference>
<dbReference type="GO" id="GO:0008170">
    <property type="term" value="F:N-methyltransferase activity"/>
    <property type="evidence" value="ECO:0007669"/>
    <property type="project" value="InterPro"/>
</dbReference>
<sequence>MDCPAKTFLGAGVKTVVLFFTKGSPTQKIWFYQLEPGRSLGKTNALNDDDLQEFIEFQSTFKLSERSWFLDLEEVDLGSFDLSVKNPNAPEGDPLREPEEILAEIAELDRESGSILEAISDLLESSPS</sequence>
<dbReference type="EMBL" id="BDSG01000186">
    <property type="protein sequence ID" value="GBL12590.1"/>
    <property type="molecule type" value="Genomic_DNA"/>
</dbReference>
<dbReference type="InterPro" id="IPR029063">
    <property type="entry name" value="SAM-dependent_MTases_sf"/>
</dbReference>
<evidence type="ECO:0000259" key="1">
    <source>
        <dbReference type="Pfam" id="PF02384"/>
    </source>
</evidence>
<evidence type="ECO:0000313" key="3">
    <source>
        <dbReference type="Proteomes" id="UP000248272"/>
    </source>
</evidence>
<feature type="domain" description="DNA methylase adenine-specific" evidence="1">
    <location>
        <begin position="2"/>
        <end position="89"/>
    </location>
</feature>
<dbReference type="InterPro" id="IPR003356">
    <property type="entry name" value="DNA_methylase_A-5"/>
</dbReference>
<protein>
    <recommendedName>
        <fullName evidence="1">DNA methylase adenine-specific domain-containing protein</fullName>
    </recommendedName>
</protein>
<evidence type="ECO:0000313" key="2">
    <source>
        <dbReference type="EMBL" id="GBL12590.1"/>
    </source>
</evidence>
<dbReference type="AlphaFoldDB" id="A0A2Z6V5W7"/>